<dbReference type="AlphaFoldDB" id="A0A8A3PME7"/>
<dbReference type="GO" id="GO:0032259">
    <property type="term" value="P:methylation"/>
    <property type="evidence" value="ECO:0007669"/>
    <property type="project" value="UniProtKB-KW"/>
</dbReference>
<dbReference type="OrthoDB" id="5376140at2759"/>
<dbReference type="Pfam" id="PF00145">
    <property type="entry name" value="DNA_methylase"/>
    <property type="match status" value="1"/>
</dbReference>
<reference evidence="7" key="1">
    <citation type="submission" date="2020-10" db="EMBL/GenBank/DDBJ databases">
        <title>Genome Sequence of Monilinia vaccinii-corymbosi Sheds Light on Mummy Berry Disease Infection of Blueberry and Mating Type.</title>
        <authorList>
            <person name="Yow A.G."/>
            <person name="Zhang Y."/>
            <person name="Bansal K."/>
            <person name="Eacker S.M."/>
            <person name="Sullivan S."/>
            <person name="Liachko I."/>
            <person name="Cubeta M.A."/>
            <person name="Rollins J.A."/>
            <person name="Ashrafi H."/>
        </authorList>
    </citation>
    <scope>NUCLEOTIDE SEQUENCE</scope>
    <source>
        <strain evidence="7">RL-1</strain>
    </source>
</reference>
<sequence length="417" mass="47087">MSSGSFTEASELTIQERGTPLQDYECCTRRIAEEREEDQKLKRLALEKERMESQKSGAKLTTLDIISGAGGLSQGFHESGVVGTTYAIEFDSVACNTFKRNFPDAFVYNLDPNKLLEWVVKSEAGLNPELLRDMEGNAMGAMPKKEEVCLIIGGPPCKGWSSLNRSKKKHCENRELIATYLSYVDFYRPKYFLLENVMGLVNQRLDCNGVSDMDAEDVLVKGAVKFIFRVLTSLGYQCEHAYLQAGVYGLPSSRTRVIFWASLPGYKLPQFPQATHIFNGRVMKSHHRTRRSAPHPPVTIGDCISDLPRFEWMNPHMVNPETPTQRSARLKRDTNFAQYSSSETLRKLGYAGLPGQAYASDPISEYQRKMRKSVPHHLAQNHTINWASVQDTERLCNIPLQAGATYKDIPENLLPFF</sequence>
<protein>
    <recommendedName>
        <fullName evidence="1">DNA (cytosine-5-)-methyltransferase</fullName>
        <ecNumber evidence="1">2.1.1.37</ecNumber>
    </recommendedName>
</protein>
<accession>A0A8A3PME7</accession>
<dbReference type="EC" id="2.1.1.37" evidence="1"/>
<evidence type="ECO:0000256" key="6">
    <source>
        <dbReference type="SAM" id="Coils"/>
    </source>
</evidence>
<keyword evidence="6" id="KW-0175">Coiled coil</keyword>
<feature type="coiled-coil region" evidence="6">
    <location>
        <begin position="34"/>
        <end position="61"/>
    </location>
</feature>
<keyword evidence="8" id="KW-1185">Reference proteome</keyword>
<comment type="similarity">
    <text evidence="5">Belongs to the class I-like SAM-binding methyltransferase superfamily. C5-methyltransferase family.</text>
</comment>
<dbReference type="SUPFAM" id="SSF53335">
    <property type="entry name" value="S-adenosyl-L-methionine-dependent methyltransferases"/>
    <property type="match status" value="1"/>
</dbReference>
<evidence type="ECO:0000256" key="1">
    <source>
        <dbReference type="ARBA" id="ARBA00011975"/>
    </source>
</evidence>
<dbReference type="PANTHER" id="PTHR10629:SF52">
    <property type="entry name" value="DNA (CYTOSINE-5)-METHYLTRANSFERASE 1"/>
    <property type="match status" value="1"/>
</dbReference>
<feature type="active site" evidence="5">
    <location>
        <position position="157"/>
    </location>
</feature>
<evidence type="ECO:0000256" key="5">
    <source>
        <dbReference type="PROSITE-ProRule" id="PRU01016"/>
    </source>
</evidence>
<dbReference type="InterPro" id="IPR029063">
    <property type="entry name" value="SAM-dependent_MTases_sf"/>
</dbReference>
<keyword evidence="4 5" id="KW-0949">S-adenosyl-L-methionine</keyword>
<dbReference type="GO" id="GO:0044027">
    <property type="term" value="P:negative regulation of gene expression via chromosomal CpG island methylation"/>
    <property type="evidence" value="ECO:0007669"/>
    <property type="project" value="TreeGrafter"/>
</dbReference>
<evidence type="ECO:0000313" key="7">
    <source>
        <dbReference type="EMBL" id="QSZ36173.1"/>
    </source>
</evidence>
<dbReference type="Gene3D" id="3.40.50.150">
    <property type="entry name" value="Vaccinia Virus protein VP39"/>
    <property type="match status" value="1"/>
</dbReference>
<dbReference type="Gene3D" id="3.90.120.10">
    <property type="entry name" value="DNA Methylase, subunit A, domain 2"/>
    <property type="match status" value="1"/>
</dbReference>
<dbReference type="GO" id="GO:0003677">
    <property type="term" value="F:DNA binding"/>
    <property type="evidence" value="ECO:0007669"/>
    <property type="project" value="TreeGrafter"/>
</dbReference>
<dbReference type="GO" id="GO:0003886">
    <property type="term" value="F:DNA (cytosine-5-)-methyltransferase activity"/>
    <property type="evidence" value="ECO:0007669"/>
    <property type="project" value="UniProtKB-EC"/>
</dbReference>
<proteinExistence type="inferred from homology"/>
<dbReference type="Proteomes" id="UP000672032">
    <property type="component" value="Chromosome 6"/>
</dbReference>
<evidence type="ECO:0000256" key="4">
    <source>
        <dbReference type="ARBA" id="ARBA00022691"/>
    </source>
</evidence>
<organism evidence="7 8">
    <name type="scientific">Monilinia vaccinii-corymbosi</name>
    <dbReference type="NCBI Taxonomy" id="61207"/>
    <lineage>
        <taxon>Eukaryota</taxon>
        <taxon>Fungi</taxon>
        <taxon>Dikarya</taxon>
        <taxon>Ascomycota</taxon>
        <taxon>Pezizomycotina</taxon>
        <taxon>Leotiomycetes</taxon>
        <taxon>Helotiales</taxon>
        <taxon>Sclerotiniaceae</taxon>
        <taxon>Monilinia</taxon>
    </lineage>
</organism>
<dbReference type="PRINTS" id="PR00105">
    <property type="entry name" value="C5METTRFRASE"/>
</dbReference>
<evidence type="ECO:0000256" key="2">
    <source>
        <dbReference type="ARBA" id="ARBA00022603"/>
    </source>
</evidence>
<dbReference type="InterPro" id="IPR050390">
    <property type="entry name" value="C5-Methyltransferase"/>
</dbReference>
<evidence type="ECO:0000256" key="3">
    <source>
        <dbReference type="ARBA" id="ARBA00022679"/>
    </source>
</evidence>
<keyword evidence="2 5" id="KW-0489">Methyltransferase</keyword>
<name>A0A8A3PME7_9HELO</name>
<keyword evidence="3 5" id="KW-0808">Transferase</keyword>
<dbReference type="EMBL" id="CP063410">
    <property type="protein sequence ID" value="QSZ36173.1"/>
    <property type="molecule type" value="Genomic_DNA"/>
</dbReference>
<dbReference type="GO" id="GO:0005634">
    <property type="term" value="C:nucleus"/>
    <property type="evidence" value="ECO:0007669"/>
    <property type="project" value="TreeGrafter"/>
</dbReference>
<gene>
    <name evidence="7" type="ORF">DSL72_007298</name>
</gene>
<dbReference type="PROSITE" id="PS51679">
    <property type="entry name" value="SAM_MT_C5"/>
    <property type="match status" value="1"/>
</dbReference>
<dbReference type="PANTHER" id="PTHR10629">
    <property type="entry name" value="CYTOSINE-SPECIFIC METHYLTRANSFERASE"/>
    <property type="match status" value="1"/>
</dbReference>
<dbReference type="InterPro" id="IPR001525">
    <property type="entry name" value="C5_MeTfrase"/>
</dbReference>
<evidence type="ECO:0000313" key="8">
    <source>
        <dbReference type="Proteomes" id="UP000672032"/>
    </source>
</evidence>